<evidence type="ECO:0000313" key="3">
    <source>
        <dbReference type="Proteomes" id="UP001157353"/>
    </source>
</evidence>
<proteinExistence type="predicted"/>
<keyword evidence="1" id="KW-1133">Transmembrane helix</keyword>
<evidence type="ECO:0000256" key="1">
    <source>
        <dbReference type="SAM" id="Phobius"/>
    </source>
</evidence>
<protein>
    <submittedName>
        <fullName evidence="2">Uncharacterized protein</fullName>
    </submittedName>
</protein>
<dbReference type="Proteomes" id="UP001157353">
    <property type="component" value="Unassembled WGS sequence"/>
</dbReference>
<evidence type="ECO:0000313" key="2">
    <source>
        <dbReference type="EMBL" id="GLS91843.1"/>
    </source>
</evidence>
<name>A0ABQ6E3T6_9GAMM</name>
<keyword evidence="1" id="KW-0812">Transmembrane</keyword>
<keyword evidence="1" id="KW-0472">Membrane</keyword>
<dbReference type="EMBL" id="BSPQ01000016">
    <property type="protein sequence ID" value="GLS91843.1"/>
    <property type="molecule type" value="Genomic_DNA"/>
</dbReference>
<accession>A0ABQ6E3T6</accession>
<organism evidence="2 3">
    <name type="scientific">Psychromonas marina</name>
    <dbReference type="NCBI Taxonomy" id="88364"/>
    <lineage>
        <taxon>Bacteria</taxon>
        <taxon>Pseudomonadati</taxon>
        <taxon>Pseudomonadota</taxon>
        <taxon>Gammaproteobacteria</taxon>
        <taxon>Alteromonadales</taxon>
        <taxon>Psychromonadaceae</taxon>
        <taxon>Psychromonas</taxon>
    </lineage>
</organism>
<keyword evidence="3" id="KW-1185">Reference proteome</keyword>
<reference evidence="3" key="1">
    <citation type="journal article" date="2019" name="Int. J. Syst. Evol. Microbiol.">
        <title>The Global Catalogue of Microorganisms (GCM) 10K type strain sequencing project: providing services to taxonomists for standard genome sequencing and annotation.</title>
        <authorList>
            <consortium name="The Broad Institute Genomics Platform"/>
            <consortium name="The Broad Institute Genome Sequencing Center for Infectious Disease"/>
            <person name="Wu L."/>
            <person name="Ma J."/>
        </authorList>
    </citation>
    <scope>NUCLEOTIDE SEQUENCE [LARGE SCALE GENOMIC DNA]</scope>
    <source>
        <strain evidence="3">NBRC 103166</strain>
    </source>
</reference>
<gene>
    <name evidence="2" type="ORF">GCM10007916_29130</name>
</gene>
<feature type="transmembrane region" description="Helical" evidence="1">
    <location>
        <begin position="20"/>
        <end position="40"/>
    </location>
</feature>
<sequence length="65" mass="7355">MHKKYCVLLGELTITTKPMTLFLIALPTTAGVIKLCRLLFLPITQWRISGVEYSNIKLNALAHQQ</sequence>
<comment type="caution">
    <text evidence="2">The sequence shown here is derived from an EMBL/GenBank/DDBJ whole genome shotgun (WGS) entry which is preliminary data.</text>
</comment>